<dbReference type="InterPro" id="IPR024655">
    <property type="entry name" value="Asl1_glyco_hydro_catalytic"/>
</dbReference>
<dbReference type="EMBL" id="CAJNOQ010019761">
    <property type="protein sequence ID" value="CAF1456451.1"/>
    <property type="molecule type" value="Genomic_DNA"/>
</dbReference>
<dbReference type="GO" id="GO:0071966">
    <property type="term" value="P:fungal-type cell wall polysaccharide metabolic process"/>
    <property type="evidence" value="ECO:0007669"/>
    <property type="project" value="TreeGrafter"/>
</dbReference>
<dbReference type="Proteomes" id="UP000681722">
    <property type="component" value="Unassembled WGS sequence"/>
</dbReference>
<proteinExistence type="predicted"/>
<reference evidence="2" key="1">
    <citation type="submission" date="2021-02" db="EMBL/GenBank/DDBJ databases">
        <authorList>
            <person name="Nowell W R."/>
        </authorList>
    </citation>
    <scope>NUCLEOTIDE SEQUENCE</scope>
</reference>
<organism evidence="2 4">
    <name type="scientific">Didymodactylos carnosus</name>
    <dbReference type="NCBI Taxonomy" id="1234261"/>
    <lineage>
        <taxon>Eukaryota</taxon>
        <taxon>Metazoa</taxon>
        <taxon>Spiralia</taxon>
        <taxon>Gnathifera</taxon>
        <taxon>Rotifera</taxon>
        <taxon>Eurotatoria</taxon>
        <taxon>Bdelloidea</taxon>
        <taxon>Philodinida</taxon>
        <taxon>Philodinidae</taxon>
        <taxon>Didymodactylos</taxon>
    </lineage>
</organism>
<dbReference type="Pfam" id="PF01822">
    <property type="entry name" value="WSC"/>
    <property type="match status" value="1"/>
</dbReference>
<dbReference type="SUPFAM" id="SSF51445">
    <property type="entry name" value="(Trans)glycosidases"/>
    <property type="match status" value="1"/>
</dbReference>
<dbReference type="Proteomes" id="UP000663829">
    <property type="component" value="Unassembled WGS sequence"/>
</dbReference>
<sequence length="455" mass="48260">MPTTTVKTTSTTALKTTVSSLSSSPSLASIPGSTTLTSSTRAAASTTLTSSTKAAASTTLTSSTKAAASTTLTSSTKAAASTTLTSSTRAAASTTITSFSTASRAASISTVVGCYADFYPNPRAMSDASTTSASNTPSTCATYCTSLRFPYSGTEYADECYCSTTAPTTVSTACTMACAGDSSKICGGPNAISVIYTTIPILPATNSTKRGLCWPWNNPASSFAFFSPSAIPWLYNWELWDPRAKGTYSIAEYVPMCRTQAEAFKVPAYFSSCYATHLLGFNEPDLPAANGGDYLSPYNASVLWKQYIQPVKTSCGTVLGAPAVTNGVESGWGTDWLQQFFSNCTSPSCSFDFIPLHWYGTSLLDFETYVTQFHSLFVTHPLWITEWQFTDVTSTATANLEKQALQWLDAQSYVVRYAMFGPMNSTNMAGITNGAMVTDDLSGLTNVGKIYAGLM</sequence>
<dbReference type="Pfam" id="PF11790">
    <property type="entry name" value="Glyco_hydro_cc"/>
    <property type="match status" value="1"/>
</dbReference>
<dbReference type="InterPro" id="IPR002889">
    <property type="entry name" value="WSC_carb-bd"/>
</dbReference>
<accession>A0A815PZH4</accession>
<keyword evidence="4" id="KW-1185">Reference proteome</keyword>
<dbReference type="PROSITE" id="PS51212">
    <property type="entry name" value="WSC"/>
    <property type="match status" value="1"/>
</dbReference>
<dbReference type="InterPro" id="IPR053183">
    <property type="entry name" value="ASL1"/>
</dbReference>
<name>A0A815PZH4_9BILA</name>
<protein>
    <recommendedName>
        <fullName evidence="1">WSC domain-containing protein</fullName>
    </recommendedName>
</protein>
<dbReference type="EMBL" id="CAJOBC010085214">
    <property type="protein sequence ID" value="CAF4328118.1"/>
    <property type="molecule type" value="Genomic_DNA"/>
</dbReference>
<dbReference type="Gene3D" id="3.20.20.80">
    <property type="entry name" value="Glycosidases"/>
    <property type="match status" value="1"/>
</dbReference>
<comment type="caution">
    <text evidence="2">The sequence shown here is derived from an EMBL/GenBank/DDBJ whole genome shotgun (WGS) entry which is preliminary data.</text>
</comment>
<feature type="domain" description="WSC" evidence="1">
    <location>
        <begin position="108"/>
        <end position="198"/>
    </location>
</feature>
<dbReference type="InterPro" id="IPR017853">
    <property type="entry name" value="GH"/>
</dbReference>
<dbReference type="SMART" id="SM00321">
    <property type="entry name" value="WSC"/>
    <property type="match status" value="1"/>
</dbReference>
<evidence type="ECO:0000313" key="2">
    <source>
        <dbReference type="EMBL" id="CAF1456451.1"/>
    </source>
</evidence>
<dbReference type="PANTHER" id="PTHR34154">
    <property type="entry name" value="ALKALI-SENSITIVE LINKAGE PROTEIN 1"/>
    <property type="match status" value="1"/>
</dbReference>
<evidence type="ECO:0000259" key="1">
    <source>
        <dbReference type="PROSITE" id="PS51212"/>
    </source>
</evidence>
<dbReference type="OrthoDB" id="5985073at2759"/>
<dbReference type="AlphaFoldDB" id="A0A815PZH4"/>
<dbReference type="PANTHER" id="PTHR34154:SF3">
    <property type="entry name" value="ALKALI-SENSITIVE LINKAGE PROTEIN 1"/>
    <property type="match status" value="1"/>
</dbReference>
<evidence type="ECO:0000313" key="4">
    <source>
        <dbReference type="Proteomes" id="UP000663829"/>
    </source>
</evidence>
<gene>
    <name evidence="2" type="ORF">GPM918_LOCUS34920</name>
    <name evidence="3" type="ORF">SRO942_LOCUS35633</name>
</gene>
<evidence type="ECO:0000313" key="3">
    <source>
        <dbReference type="EMBL" id="CAF4328118.1"/>
    </source>
</evidence>